<evidence type="ECO:0000256" key="2">
    <source>
        <dbReference type="ARBA" id="ARBA00023224"/>
    </source>
</evidence>
<feature type="domain" description="Methyl-accepting transducer" evidence="5">
    <location>
        <begin position="401"/>
        <end position="637"/>
    </location>
</feature>
<evidence type="ECO:0000256" key="3">
    <source>
        <dbReference type="PROSITE-ProRule" id="PRU00284"/>
    </source>
</evidence>
<proteinExistence type="predicted"/>
<keyword evidence="7" id="KW-1185">Reference proteome</keyword>
<organism evidence="6 7">
    <name type="scientific">Marinomonas sargassi</name>
    <dbReference type="NCBI Taxonomy" id="2984494"/>
    <lineage>
        <taxon>Bacteria</taxon>
        <taxon>Pseudomonadati</taxon>
        <taxon>Pseudomonadota</taxon>
        <taxon>Gammaproteobacteria</taxon>
        <taxon>Oceanospirillales</taxon>
        <taxon>Oceanospirillaceae</taxon>
        <taxon>Marinomonas</taxon>
    </lineage>
</organism>
<comment type="subcellular location">
    <subcellularLocation>
        <location evidence="1">Membrane</location>
    </subcellularLocation>
</comment>
<accession>A0ABT2YW68</accession>
<dbReference type="PROSITE" id="PS50111">
    <property type="entry name" value="CHEMOTAXIS_TRANSDUC_2"/>
    <property type="match status" value="1"/>
</dbReference>
<dbReference type="SMART" id="SM00283">
    <property type="entry name" value="MA"/>
    <property type="match status" value="1"/>
</dbReference>
<keyword evidence="4" id="KW-1133">Transmembrane helix</keyword>
<comment type="caution">
    <text evidence="6">The sequence shown here is derived from an EMBL/GenBank/DDBJ whole genome shotgun (WGS) entry which is preliminary data.</text>
</comment>
<evidence type="ECO:0000256" key="1">
    <source>
        <dbReference type="ARBA" id="ARBA00004370"/>
    </source>
</evidence>
<evidence type="ECO:0000256" key="4">
    <source>
        <dbReference type="SAM" id="Phobius"/>
    </source>
</evidence>
<protein>
    <submittedName>
        <fullName evidence="6">Methyl-accepting chemotaxis protein</fullName>
    </submittedName>
</protein>
<feature type="transmembrane region" description="Helical" evidence="4">
    <location>
        <begin position="325"/>
        <end position="346"/>
    </location>
</feature>
<keyword evidence="4" id="KW-0812">Transmembrane</keyword>
<reference evidence="6 7" key="1">
    <citation type="submission" date="2022-10" db="EMBL/GenBank/DDBJ databases">
        <title>Marinomonas transparenta sp. nov. and Marinomonas sargassi sp. nov., isolated from marine alga (Sargassum natans (L.) Gaillon).</title>
        <authorList>
            <person name="Wang Y."/>
        </authorList>
    </citation>
    <scope>NUCLEOTIDE SEQUENCE [LARGE SCALE GENOMIC DNA]</scope>
    <source>
        <strain evidence="6 7">C2222</strain>
    </source>
</reference>
<evidence type="ECO:0000259" key="5">
    <source>
        <dbReference type="PROSITE" id="PS50111"/>
    </source>
</evidence>
<dbReference type="EMBL" id="JAOVZB010000010">
    <property type="protein sequence ID" value="MCV2404137.1"/>
    <property type="molecule type" value="Genomic_DNA"/>
</dbReference>
<dbReference type="RefSeq" id="WP_263531515.1">
    <property type="nucleotide sequence ID" value="NZ_JAOVZB010000010.1"/>
</dbReference>
<dbReference type="PANTHER" id="PTHR32089:SF70">
    <property type="entry name" value="ENERGY TAXIS MODULATING METHYL ACCEPTING SENSORY TRANSDUCER"/>
    <property type="match status" value="1"/>
</dbReference>
<dbReference type="PANTHER" id="PTHR32089">
    <property type="entry name" value="METHYL-ACCEPTING CHEMOTAXIS PROTEIN MCPB"/>
    <property type="match status" value="1"/>
</dbReference>
<keyword evidence="2 3" id="KW-0807">Transducer</keyword>
<dbReference type="Pfam" id="PF00015">
    <property type="entry name" value="MCPsignal"/>
    <property type="match status" value="1"/>
</dbReference>
<dbReference type="SUPFAM" id="SSF58104">
    <property type="entry name" value="Methyl-accepting chemotaxis protein (MCP) signaling domain"/>
    <property type="match status" value="1"/>
</dbReference>
<dbReference type="Gene3D" id="1.10.287.950">
    <property type="entry name" value="Methyl-accepting chemotaxis protein"/>
    <property type="match status" value="1"/>
</dbReference>
<dbReference type="Proteomes" id="UP001209713">
    <property type="component" value="Unassembled WGS sequence"/>
</dbReference>
<sequence>MDIKLSTKIILCFSCIGLLFIGSSLLSYQSRTKVISGLTIINESSTPIVNLASDITQSVKHSELILLKLLNTENQTDFNRLKSQTSNDRQTALTTLDKLKSAANTVDAELKSKIEPDINALDSSIAQMFELSAQIENYQSSSIDLSQQAQEISSELTVLREEVMPLLANILIEVEDDNVISTINETNASIASGILVIEQLVNTKNLDELNINKERFTHWQNTHSNLLPKLIFSSDDNRFKAFVSELSLLTLSLLDAVEGENGLLSIQTKKLSLEAQSIAAVATLEERIANAETATNGLLSTAFLINNDLSEGLIKDATSQNRSNLIIGVVILGLIVLISIWISTFIKKSIKKLMQELNDLSKGYLNKIKETKRKDEFGELNEYMAKVVNNLRQTVQSIDSSSHFVESSVASSVDSAQSTLNIVKQQQSEIDVVSAALVEMSATANEVAKHTEQTHSQILAASELSKEGRQCVQTSYQSIETISDQTGEAIEVIHNLDNSVASIESIIDAITGIADQTNLLALNAAIEAARAGEQGRGFAVVADEVRMLATKTQEATQEIQEKISTMVVDSKRAVEVMSNSGDKVKFSLEQARISDETILKFAEKMDGVRELSYLIATAAEQQAQTTSELENNLLRISSLVDETNNKAESAKEAAVSQIEVAESLKQNVSKFVINEA</sequence>
<gene>
    <name evidence="6" type="ORF">OFY17_14825</name>
</gene>
<name>A0ABT2YW68_9GAMM</name>
<evidence type="ECO:0000313" key="7">
    <source>
        <dbReference type="Proteomes" id="UP001209713"/>
    </source>
</evidence>
<keyword evidence="4" id="KW-0472">Membrane</keyword>
<evidence type="ECO:0000313" key="6">
    <source>
        <dbReference type="EMBL" id="MCV2404137.1"/>
    </source>
</evidence>
<dbReference type="InterPro" id="IPR004089">
    <property type="entry name" value="MCPsignal_dom"/>
</dbReference>